<dbReference type="AlphaFoldDB" id="A0A8K1C6P4"/>
<feature type="domain" description="SNRNP25 ubiquitin-like" evidence="1">
    <location>
        <begin position="45"/>
        <end position="120"/>
    </location>
</feature>
<name>A0A8K1C6P4_PYTOL</name>
<protein>
    <recommendedName>
        <fullName evidence="1">SNRNP25 ubiquitin-like domain-containing protein</fullName>
    </recommendedName>
</protein>
<keyword evidence="3" id="KW-1185">Reference proteome</keyword>
<comment type="caution">
    <text evidence="2">The sequence shown here is derived from an EMBL/GenBank/DDBJ whole genome shotgun (WGS) entry which is preliminary data.</text>
</comment>
<sequence>MDEHLHRLLRDAALQDLPEHSTTRDLELALAQTEHRALRFHLTFFDGSRLDVDALLHWTVRSLQQTIEQRIATRAGLARISWKKVWKTWWLASGETVLRDAGRTLEASGLTRSCELHWFSRKDQELRLKRHTKTRVKQQPRRQHRKL</sequence>
<dbReference type="EMBL" id="SPLM01000144">
    <property type="protein sequence ID" value="TMW57445.1"/>
    <property type="molecule type" value="Genomic_DNA"/>
</dbReference>
<gene>
    <name evidence="2" type="ORF">Poli38472_003370</name>
</gene>
<proteinExistence type="predicted"/>
<dbReference type="InterPro" id="IPR040610">
    <property type="entry name" value="SNRNP25_ubiquitin"/>
</dbReference>
<evidence type="ECO:0000259" key="1">
    <source>
        <dbReference type="Pfam" id="PF18036"/>
    </source>
</evidence>
<dbReference type="Proteomes" id="UP000794436">
    <property type="component" value="Unassembled WGS sequence"/>
</dbReference>
<organism evidence="2 3">
    <name type="scientific">Pythium oligandrum</name>
    <name type="common">Mycoparasitic fungus</name>
    <dbReference type="NCBI Taxonomy" id="41045"/>
    <lineage>
        <taxon>Eukaryota</taxon>
        <taxon>Sar</taxon>
        <taxon>Stramenopiles</taxon>
        <taxon>Oomycota</taxon>
        <taxon>Peronosporomycetes</taxon>
        <taxon>Pythiales</taxon>
        <taxon>Pythiaceae</taxon>
        <taxon>Pythium</taxon>
    </lineage>
</organism>
<dbReference type="Gene3D" id="3.10.20.90">
    <property type="entry name" value="Phosphatidylinositol 3-kinase Catalytic Subunit, Chain A, domain 1"/>
    <property type="match status" value="1"/>
</dbReference>
<reference evidence="2" key="1">
    <citation type="submission" date="2019-03" db="EMBL/GenBank/DDBJ databases">
        <title>Long read genome sequence of the mycoparasitic Pythium oligandrum ATCC 38472 isolated from sugarbeet rhizosphere.</title>
        <authorList>
            <person name="Gaulin E."/>
        </authorList>
    </citation>
    <scope>NUCLEOTIDE SEQUENCE</scope>
    <source>
        <strain evidence="2">ATCC 38472_TT</strain>
    </source>
</reference>
<accession>A0A8K1C6P4</accession>
<evidence type="ECO:0000313" key="2">
    <source>
        <dbReference type="EMBL" id="TMW57445.1"/>
    </source>
</evidence>
<dbReference type="OrthoDB" id="72819at2759"/>
<dbReference type="InterPro" id="IPR029071">
    <property type="entry name" value="Ubiquitin-like_domsf"/>
</dbReference>
<dbReference type="SUPFAM" id="SSF54236">
    <property type="entry name" value="Ubiquitin-like"/>
    <property type="match status" value="1"/>
</dbReference>
<evidence type="ECO:0000313" key="3">
    <source>
        <dbReference type="Proteomes" id="UP000794436"/>
    </source>
</evidence>
<dbReference type="Pfam" id="PF18036">
    <property type="entry name" value="Ubiquitin_4"/>
    <property type="match status" value="1"/>
</dbReference>